<sequence length="785" mass="85929">MPLYQELTEEQKQIIRASSTEEQNNLINHFIEDTLDKCQKKESLPDIVFEKVNNGCLQLYVSLPKESSTTSKLGSFSSSPSTWTLRSKRRSVSFSDTVNYLTNDDTCSIYSTKMDVVEPIFGKKETTVYMTLFDESCRHRTSGTQATASINKCFQAAPTQSVLQYNPSAYCGTISDCSSIYSTSTAPCRSNMQRPLSGSMRYSDVICYLEENEKSKEHGMGSQSGLNRTVIVAPLKQEKKCRRSGKTDKKTSSSSIPSDQKEKKTKGCSAGTSPSKAVSIKDPEKPCPAAPGTKGDIIATISHVKIGPREFCPVHGREPCQGPKCIVAANSGEEKAPVKISNVNNPRRGVFELVIRRISGAPLARNELMLEWTPPPARPPPCGPCPVVCSPPGPCRPVKCRMIVCRSSCEPKCCKKRCKKPCGPKPCRVVPCLPPPPYKPCKPCKPCDPPFPFKSAPCSPCPPCASCPPCPPFPSCSPGPPCLPLCSKPKRPCRPPRPCRPCPPFKLCPPSKPCKSCRPCKPCKPDLASPTPRTSIIFKPNAPGRNKPRCCKPRCSQCRPCSPSGPFKPRCPSPPCLSCCKPCKPRKPCGPAPCRRPACKRCKPRKSCKPCPPPRCRPCLPCPSPPSCDPCPPFPCSTPCYLPSCSNPCFRPCPSAQNESSQEKDFSLLESQEQLSSGSMQKRARAMYLLLRPAALPAPRLQAASMLQERLLVLLWLEKTNITMIVHGLDRSAKYGQGGNFTNTSVPQHERAGRSGPIFVYFTYALYIGLQSLLLARAEAPTSDW</sequence>
<organism evidence="1 2">
    <name type="scientific">Choristoneura fumiferana</name>
    <name type="common">Spruce budworm moth</name>
    <name type="synonym">Archips fumiferana</name>
    <dbReference type="NCBI Taxonomy" id="7141"/>
    <lineage>
        <taxon>Eukaryota</taxon>
        <taxon>Metazoa</taxon>
        <taxon>Ecdysozoa</taxon>
        <taxon>Arthropoda</taxon>
        <taxon>Hexapoda</taxon>
        <taxon>Insecta</taxon>
        <taxon>Pterygota</taxon>
        <taxon>Neoptera</taxon>
        <taxon>Endopterygota</taxon>
        <taxon>Lepidoptera</taxon>
        <taxon>Glossata</taxon>
        <taxon>Ditrysia</taxon>
        <taxon>Tortricoidea</taxon>
        <taxon>Tortricidae</taxon>
        <taxon>Tortricinae</taxon>
        <taxon>Choristoneura</taxon>
    </lineage>
</organism>
<proteinExistence type="predicted"/>
<gene>
    <name evidence="1" type="ORF">MSG28_000964</name>
</gene>
<protein>
    <submittedName>
        <fullName evidence="1">Uncharacterized protein</fullName>
    </submittedName>
</protein>
<evidence type="ECO:0000313" key="2">
    <source>
        <dbReference type="Proteomes" id="UP001064048"/>
    </source>
</evidence>
<comment type="caution">
    <text evidence="1">The sequence shown here is derived from an EMBL/GenBank/DDBJ whole genome shotgun (WGS) entry which is preliminary data.</text>
</comment>
<dbReference type="Proteomes" id="UP001064048">
    <property type="component" value="Chromosome Z"/>
</dbReference>
<name>A0ACC0K374_CHOFU</name>
<accession>A0ACC0K374</accession>
<keyword evidence="2" id="KW-1185">Reference proteome</keyword>
<reference evidence="1 2" key="1">
    <citation type="journal article" date="2022" name="Genome Biol. Evol.">
        <title>The Spruce Budworm Genome: Reconstructing the Evolutionary History of Antifreeze Proteins.</title>
        <authorList>
            <person name="Beliveau C."/>
            <person name="Gagne P."/>
            <person name="Picq S."/>
            <person name="Vernygora O."/>
            <person name="Keeling C.I."/>
            <person name="Pinkney K."/>
            <person name="Doucet D."/>
            <person name="Wen F."/>
            <person name="Johnston J.S."/>
            <person name="Maaroufi H."/>
            <person name="Boyle B."/>
            <person name="Laroche J."/>
            <person name="Dewar K."/>
            <person name="Juretic N."/>
            <person name="Blackburn G."/>
            <person name="Nisole A."/>
            <person name="Brunet B."/>
            <person name="Brandao M."/>
            <person name="Lumley L."/>
            <person name="Duan J."/>
            <person name="Quan G."/>
            <person name="Lucarotti C.J."/>
            <person name="Roe A.D."/>
            <person name="Sperling F.A.H."/>
            <person name="Levesque R.C."/>
            <person name="Cusson M."/>
        </authorList>
    </citation>
    <scope>NUCLEOTIDE SEQUENCE [LARGE SCALE GENOMIC DNA]</scope>
    <source>
        <strain evidence="1">Glfc:IPQL:Cfum</strain>
    </source>
</reference>
<dbReference type="EMBL" id="CM046131">
    <property type="protein sequence ID" value="KAI8430809.1"/>
    <property type="molecule type" value="Genomic_DNA"/>
</dbReference>
<evidence type="ECO:0000313" key="1">
    <source>
        <dbReference type="EMBL" id="KAI8430809.1"/>
    </source>
</evidence>